<dbReference type="SUPFAM" id="SSF54160">
    <property type="entry name" value="Chromo domain-like"/>
    <property type="match status" value="1"/>
</dbReference>
<evidence type="ECO:0000259" key="2">
    <source>
        <dbReference type="PROSITE" id="PS50053"/>
    </source>
</evidence>
<dbReference type="Pfam" id="PF00240">
    <property type="entry name" value="ubiquitin"/>
    <property type="match status" value="1"/>
</dbReference>
<feature type="domain" description="Ubiquitin-like" evidence="2">
    <location>
        <begin position="27"/>
        <end position="102"/>
    </location>
</feature>
<dbReference type="GO" id="GO:0031593">
    <property type="term" value="F:polyubiquitin modification-dependent protein binding"/>
    <property type="evidence" value="ECO:0007669"/>
    <property type="project" value="TreeGrafter"/>
</dbReference>
<dbReference type="SMART" id="SM00213">
    <property type="entry name" value="UBQ"/>
    <property type="match status" value="1"/>
</dbReference>
<evidence type="ECO:0000313" key="3">
    <source>
        <dbReference type="EMBL" id="ETV69355.1"/>
    </source>
</evidence>
<protein>
    <recommendedName>
        <fullName evidence="2">Ubiquitin-like domain-containing protein</fullName>
    </recommendedName>
</protein>
<dbReference type="GO" id="GO:0071818">
    <property type="term" value="C:BAT3 complex"/>
    <property type="evidence" value="ECO:0007669"/>
    <property type="project" value="TreeGrafter"/>
</dbReference>
<dbReference type="GO" id="GO:0051787">
    <property type="term" value="F:misfolded protein binding"/>
    <property type="evidence" value="ECO:0007669"/>
    <property type="project" value="TreeGrafter"/>
</dbReference>
<dbReference type="PANTHER" id="PTHR15204:SF0">
    <property type="entry name" value="LARGE PROLINE-RICH PROTEIN BAG6"/>
    <property type="match status" value="1"/>
</dbReference>
<gene>
    <name evidence="3" type="ORF">H257_14963</name>
</gene>
<dbReference type="InterPro" id="IPR029071">
    <property type="entry name" value="Ubiquitin-like_domsf"/>
</dbReference>
<dbReference type="VEuPathDB" id="FungiDB:H257_14963"/>
<proteinExistence type="predicted"/>
<dbReference type="CDD" id="cd20104">
    <property type="entry name" value="MBT_PHF20L1-like"/>
    <property type="match status" value="1"/>
</dbReference>
<dbReference type="PRINTS" id="PR00348">
    <property type="entry name" value="UBIQUITIN"/>
</dbReference>
<feature type="region of interest" description="Disordered" evidence="1">
    <location>
        <begin position="181"/>
        <end position="203"/>
    </location>
</feature>
<reference evidence="3" key="1">
    <citation type="submission" date="2013-12" db="EMBL/GenBank/DDBJ databases">
        <title>The Genome Sequence of Aphanomyces astaci APO3.</title>
        <authorList>
            <consortium name="The Broad Institute Genomics Platform"/>
            <person name="Russ C."/>
            <person name="Tyler B."/>
            <person name="van West P."/>
            <person name="Dieguez-Uribeondo J."/>
            <person name="Young S.K."/>
            <person name="Zeng Q."/>
            <person name="Gargeya S."/>
            <person name="Fitzgerald M."/>
            <person name="Abouelleil A."/>
            <person name="Alvarado L."/>
            <person name="Chapman S.B."/>
            <person name="Gainer-Dewar J."/>
            <person name="Goldberg J."/>
            <person name="Griggs A."/>
            <person name="Gujja S."/>
            <person name="Hansen M."/>
            <person name="Howarth C."/>
            <person name="Imamovic A."/>
            <person name="Ireland A."/>
            <person name="Larimer J."/>
            <person name="McCowan C."/>
            <person name="Murphy C."/>
            <person name="Pearson M."/>
            <person name="Poon T.W."/>
            <person name="Priest M."/>
            <person name="Roberts A."/>
            <person name="Saif S."/>
            <person name="Shea T."/>
            <person name="Sykes S."/>
            <person name="Wortman J."/>
            <person name="Nusbaum C."/>
            <person name="Birren B."/>
        </authorList>
    </citation>
    <scope>NUCLEOTIDE SEQUENCE [LARGE SCALE GENOMIC DNA]</scope>
    <source>
        <strain evidence="3">APO3</strain>
    </source>
</reference>
<feature type="compositionally biased region" description="Low complexity" evidence="1">
    <location>
        <begin position="103"/>
        <end position="119"/>
    </location>
</feature>
<dbReference type="InterPro" id="IPR025995">
    <property type="entry name" value="Tudor-knot"/>
</dbReference>
<dbReference type="STRING" id="112090.W4FPF8"/>
<dbReference type="InterPro" id="IPR019956">
    <property type="entry name" value="Ubiquitin_dom"/>
</dbReference>
<dbReference type="OrthoDB" id="428577at2759"/>
<dbReference type="RefSeq" id="XP_009841212.1">
    <property type="nucleotide sequence ID" value="XM_009842910.1"/>
</dbReference>
<dbReference type="Gene3D" id="3.10.20.90">
    <property type="entry name" value="Phosphatidylinositol 3-kinase Catalytic Subunit, Chain A, domain 1"/>
    <property type="match status" value="1"/>
</dbReference>
<dbReference type="InterPro" id="IPR000626">
    <property type="entry name" value="Ubiquitin-like_dom"/>
</dbReference>
<dbReference type="InterPro" id="IPR016197">
    <property type="entry name" value="Chromo-like_dom_sf"/>
</dbReference>
<dbReference type="AlphaFoldDB" id="W4FPF8"/>
<organism evidence="3">
    <name type="scientific">Aphanomyces astaci</name>
    <name type="common">Crayfish plague agent</name>
    <dbReference type="NCBI Taxonomy" id="112090"/>
    <lineage>
        <taxon>Eukaryota</taxon>
        <taxon>Sar</taxon>
        <taxon>Stramenopiles</taxon>
        <taxon>Oomycota</taxon>
        <taxon>Saprolegniomycetes</taxon>
        <taxon>Saprolegniales</taxon>
        <taxon>Verrucalvaceae</taxon>
        <taxon>Aphanomyces</taxon>
    </lineage>
</organism>
<feature type="compositionally biased region" description="Low complexity" evidence="1">
    <location>
        <begin position="188"/>
        <end position="203"/>
    </location>
</feature>
<dbReference type="PROSITE" id="PS50053">
    <property type="entry name" value="UBIQUITIN_2"/>
    <property type="match status" value="1"/>
</dbReference>
<sequence>MATASTITAPPSMATSSTLPSSTSLHMEIRIKTLNDHTFSLTVPRAISIRDLKTTLQGTTSVPPQRQRLIYRGKLLRDGDLLSAYNVEDGHMVHMVARPERAQQQQQQQPTSPPSSSLLLAPLHDTAELLQSRLARLDASTASSLATMRQRLGAAVDSGFSSMPPPSSQVHHDRLQFLRSRYGNPHDASPLASEPESEASTAPVLPSVEHIRQGLMTVQSMLSLPATSSRDDGLSPASAAPIRRRQFFIGQWLDVKDTVNQWLEGTVLDLNVHQVYVHYHGWPTRWDEWIDATSPRLAAFRTRTLHANTSRHLSPAPSLSNPQQVMPASADTPTTIRALLPQMRSVLHEMLPFVDALAAAVESEAASVDTGDSDDDMGSQAPQIRELVATVAPLFDRVGRLLADAAPAVQSLATAREPRDSAWNLTRGGSATSDIPTFRELITVPSPLTTAPPPSMGRRSIDVHIHAILAPTSTASFGSNDADGMQRWRELSERLSRPRMTSSSPLPPPFFGGGGVAVETSPPLLEEVPSNVGSNDLVDRHSSFPEAAARTSSTSATFLDVIRRTMHHMSPSPMQLHDAGNMTESAVNMDEGGVEEDME</sequence>
<feature type="region of interest" description="Disordered" evidence="1">
    <location>
        <begin position="1"/>
        <end position="22"/>
    </location>
</feature>
<evidence type="ECO:0000256" key="1">
    <source>
        <dbReference type="SAM" id="MobiDB-lite"/>
    </source>
</evidence>
<name>W4FPF8_APHAT</name>
<accession>W4FPF8</accession>
<dbReference type="EMBL" id="KI913177">
    <property type="protein sequence ID" value="ETV69355.1"/>
    <property type="molecule type" value="Genomic_DNA"/>
</dbReference>
<dbReference type="SUPFAM" id="SSF54236">
    <property type="entry name" value="Ubiquitin-like"/>
    <property type="match status" value="1"/>
</dbReference>
<dbReference type="GO" id="GO:0036503">
    <property type="term" value="P:ERAD pathway"/>
    <property type="evidence" value="ECO:0007669"/>
    <property type="project" value="TreeGrafter"/>
</dbReference>
<dbReference type="Pfam" id="PF11717">
    <property type="entry name" value="Tudor-knot"/>
    <property type="match status" value="1"/>
</dbReference>
<feature type="region of interest" description="Disordered" evidence="1">
    <location>
        <begin position="99"/>
        <end position="119"/>
    </location>
</feature>
<dbReference type="PANTHER" id="PTHR15204">
    <property type="entry name" value="LARGE PROLINE-RICH PROTEIN BAG6"/>
    <property type="match status" value="1"/>
</dbReference>
<dbReference type="Gene3D" id="2.30.30.140">
    <property type="match status" value="1"/>
</dbReference>
<dbReference type="GeneID" id="20816959"/>